<dbReference type="EMBL" id="BNCQ01000001">
    <property type="protein sequence ID" value="GIL94462.1"/>
    <property type="molecule type" value="Genomic_DNA"/>
</dbReference>
<evidence type="ECO:0000313" key="12">
    <source>
        <dbReference type="Proteomes" id="UP000722791"/>
    </source>
</evidence>
<dbReference type="AlphaFoldDB" id="A0A8J4D914"/>
<keyword evidence="6" id="KW-0119">Carbohydrate metabolism</keyword>
<dbReference type="EC" id="3.2.1.4" evidence="3"/>
<evidence type="ECO:0000256" key="6">
    <source>
        <dbReference type="ARBA" id="ARBA00023277"/>
    </source>
</evidence>
<dbReference type="SUPFAM" id="SSF48208">
    <property type="entry name" value="Six-hairpin glycosidases"/>
    <property type="match status" value="1"/>
</dbReference>
<accession>A0A8J4D914</accession>
<comment type="caution">
    <text evidence="11">The sequence shown here is derived from an EMBL/GenBank/DDBJ whole genome shotgun (WGS) entry which is preliminary data.</text>
</comment>
<dbReference type="OrthoDB" id="2015928at2759"/>
<dbReference type="Gene3D" id="1.50.10.10">
    <property type="match status" value="1"/>
</dbReference>
<dbReference type="InterPro" id="IPR001701">
    <property type="entry name" value="Glyco_hydro_9"/>
</dbReference>
<sequence length="799" mass="86192">MAMLRWPPALVLTLVFAACMTSRPASAQQFNFTDVINLSFRFYEAQMSGAIPSWSRASQAAGGWRNSSHLKDGFGPDGINVDLSGGWYDDGAHLKSSLVMGASASVLAYGVLTWENVYRSIGQWDIAVRNLDWVASYFLKCHYNVSATTPSNNAFVAQVGEWETENQRYWGRPEQQPEGTAYLSVGYRPVQVITAGGKGADTVAQAVATLASVSLLLKRPGAYSNATKAAILLTRAKQLFEFAKTLKTPWFPTVGTYTFRSYNYLDDMAWAAAWLCRADVDGGAVAASASTACSTALTYWDQIKNETVWTFSYANFTAPAAMLLRDVGAGGPSYIASYESVINTLVDLWMQAPPCGGVPICNTPGGLATYQEVDIRGSVHPTHMALLALAITRNGSSMTSSLLNTTGRAGRVCWARKQITYYLGANRVNQSFVVGYKPSPTLNVTQRPLHRSSSCNRNYSVLCDWNDQAYVLPNPSVLYGALVSGPNRGDTYADARPNAARNSVSVVQNAGFTGALAGLLDVETMLQRAGCNWTSFCGLICSPFPPAPPSPPPPSPRPPSPRPPSPSPPPPSPPSPPLPPKPSPPSPPPPMAVCKTDDTQCRQCDTAAMFTSRDTCKYCYTQSVAKSQSYWYCFNCAERNNNATMQALCQIECVLSNATGANVNACGTCSDASLVGNNTDKARSCYNCSRFVSGPWSCHHCLELTKALGNSSDAANRDCMTCVAKADTWGCHNCIDVTKQLSDANDARGACIQCVMSGKMNSWQCGDCAARADPVDRANCFKSRGGIRRTLADRRIDNK</sequence>
<evidence type="ECO:0000256" key="3">
    <source>
        <dbReference type="ARBA" id="ARBA00012601"/>
    </source>
</evidence>
<dbReference type="GO" id="GO:0008810">
    <property type="term" value="F:cellulase activity"/>
    <property type="evidence" value="ECO:0007669"/>
    <property type="project" value="UniProtKB-EC"/>
</dbReference>
<keyword evidence="5" id="KW-0136">Cellulose degradation</keyword>
<dbReference type="InterPro" id="IPR012341">
    <property type="entry name" value="6hp_glycosidase-like_sf"/>
</dbReference>
<protein>
    <recommendedName>
        <fullName evidence="3">cellulase</fullName>
        <ecNumber evidence="3">3.2.1.4</ecNumber>
    </recommendedName>
</protein>
<feature type="signal peptide" evidence="10">
    <location>
        <begin position="1"/>
        <end position="27"/>
    </location>
</feature>
<evidence type="ECO:0000256" key="8">
    <source>
        <dbReference type="ARBA" id="ARBA00023326"/>
    </source>
</evidence>
<evidence type="ECO:0000256" key="4">
    <source>
        <dbReference type="ARBA" id="ARBA00022801"/>
    </source>
</evidence>
<reference evidence="11" key="1">
    <citation type="journal article" date="2021" name="Proc. Natl. Acad. Sci. U.S.A.">
        <title>Three genomes in the algal genus Volvox reveal the fate of a haploid sex-determining region after a transition to homothallism.</title>
        <authorList>
            <person name="Yamamoto K."/>
            <person name="Hamaji T."/>
            <person name="Kawai-Toyooka H."/>
            <person name="Matsuzaki R."/>
            <person name="Takahashi F."/>
            <person name="Nishimura Y."/>
            <person name="Kawachi M."/>
            <person name="Noguchi H."/>
            <person name="Minakuchi Y."/>
            <person name="Umen J.G."/>
            <person name="Toyoda A."/>
            <person name="Nozaki H."/>
        </authorList>
    </citation>
    <scope>NUCLEOTIDE SEQUENCE</scope>
    <source>
        <strain evidence="11">NIES-3785</strain>
    </source>
</reference>
<keyword evidence="8" id="KW-0624">Polysaccharide degradation</keyword>
<evidence type="ECO:0000256" key="7">
    <source>
        <dbReference type="ARBA" id="ARBA00023295"/>
    </source>
</evidence>
<dbReference type="Proteomes" id="UP000722791">
    <property type="component" value="Unassembled WGS sequence"/>
</dbReference>
<feature type="compositionally biased region" description="Pro residues" evidence="9">
    <location>
        <begin position="548"/>
        <end position="591"/>
    </location>
</feature>
<dbReference type="PANTHER" id="PTHR22298">
    <property type="entry name" value="ENDO-1,4-BETA-GLUCANASE"/>
    <property type="match status" value="1"/>
</dbReference>
<dbReference type="PROSITE" id="PS51257">
    <property type="entry name" value="PROKAR_LIPOPROTEIN"/>
    <property type="match status" value="1"/>
</dbReference>
<evidence type="ECO:0000256" key="5">
    <source>
        <dbReference type="ARBA" id="ARBA00023001"/>
    </source>
</evidence>
<proteinExistence type="inferred from homology"/>
<feature type="chain" id="PRO_5043479042" description="cellulase" evidence="10">
    <location>
        <begin position="28"/>
        <end position="799"/>
    </location>
</feature>
<dbReference type="Pfam" id="PF00759">
    <property type="entry name" value="Glyco_hydro_9"/>
    <property type="match status" value="1"/>
</dbReference>
<feature type="region of interest" description="Disordered" evidence="9">
    <location>
        <begin position="548"/>
        <end position="592"/>
    </location>
</feature>
<comment type="catalytic activity">
    <reaction evidence="1">
        <text>Endohydrolysis of (1-&gt;4)-beta-D-glucosidic linkages in cellulose, lichenin and cereal beta-D-glucans.</text>
        <dbReference type="EC" id="3.2.1.4"/>
    </reaction>
</comment>
<name>A0A8J4D914_9CHLO</name>
<evidence type="ECO:0000256" key="9">
    <source>
        <dbReference type="SAM" id="MobiDB-lite"/>
    </source>
</evidence>
<keyword evidence="4" id="KW-0378">Hydrolase</keyword>
<organism evidence="11 12">
    <name type="scientific">Volvox reticuliferus</name>
    <dbReference type="NCBI Taxonomy" id="1737510"/>
    <lineage>
        <taxon>Eukaryota</taxon>
        <taxon>Viridiplantae</taxon>
        <taxon>Chlorophyta</taxon>
        <taxon>core chlorophytes</taxon>
        <taxon>Chlorophyceae</taxon>
        <taxon>CS clade</taxon>
        <taxon>Chlamydomonadales</taxon>
        <taxon>Volvocaceae</taxon>
        <taxon>Volvox</taxon>
    </lineage>
</organism>
<evidence type="ECO:0000313" key="11">
    <source>
        <dbReference type="EMBL" id="GIL94462.1"/>
    </source>
</evidence>
<evidence type="ECO:0000256" key="1">
    <source>
        <dbReference type="ARBA" id="ARBA00000966"/>
    </source>
</evidence>
<evidence type="ECO:0000256" key="10">
    <source>
        <dbReference type="SAM" id="SignalP"/>
    </source>
</evidence>
<evidence type="ECO:0000256" key="2">
    <source>
        <dbReference type="ARBA" id="ARBA00007072"/>
    </source>
</evidence>
<gene>
    <name evidence="11" type="ORF">Vretimale_660</name>
</gene>
<keyword evidence="7" id="KW-0326">Glycosidase</keyword>
<comment type="similarity">
    <text evidence="2">Belongs to the glycosyl hydrolase 9 (cellulase E) family.</text>
</comment>
<keyword evidence="10" id="KW-0732">Signal</keyword>
<dbReference type="GO" id="GO:0030245">
    <property type="term" value="P:cellulose catabolic process"/>
    <property type="evidence" value="ECO:0007669"/>
    <property type="project" value="UniProtKB-KW"/>
</dbReference>
<dbReference type="InterPro" id="IPR008928">
    <property type="entry name" value="6-hairpin_glycosidase_sf"/>
</dbReference>